<dbReference type="Proteomes" id="UP000646548">
    <property type="component" value="Unassembled WGS sequence"/>
</dbReference>
<dbReference type="InterPro" id="IPR013783">
    <property type="entry name" value="Ig-like_fold"/>
</dbReference>
<name>A0A834C750_ORYME</name>
<dbReference type="Gene3D" id="2.60.40.10">
    <property type="entry name" value="Immunoglobulins"/>
    <property type="match status" value="1"/>
</dbReference>
<dbReference type="InterPro" id="IPR036179">
    <property type="entry name" value="Ig-like_dom_sf"/>
</dbReference>
<gene>
    <name evidence="1" type="ORF">FQA47_009891</name>
</gene>
<reference evidence="1" key="1">
    <citation type="journal article" name="BMC Genomics">
        <title>Long-read sequencing and de novo genome assembly of marine medaka (Oryzias melastigma).</title>
        <authorList>
            <person name="Liang P."/>
            <person name="Saqib H.S.A."/>
            <person name="Ni X."/>
            <person name="Shen Y."/>
        </authorList>
    </citation>
    <scope>NUCLEOTIDE SEQUENCE</scope>
    <source>
        <strain evidence="1">Bigg-433</strain>
    </source>
</reference>
<organism evidence="1 2">
    <name type="scientific">Oryzias melastigma</name>
    <name type="common">Marine medaka</name>
    <dbReference type="NCBI Taxonomy" id="30732"/>
    <lineage>
        <taxon>Eukaryota</taxon>
        <taxon>Metazoa</taxon>
        <taxon>Chordata</taxon>
        <taxon>Craniata</taxon>
        <taxon>Vertebrata</taxon>
        <taxon>Euteleostomi</taxon>
        <taxon>Actinopterygii</taxon>
        <taxon>Neopterygii</taxon>
        <taxon>Teleostei</taxon>
        <taxon>Neoteleostei</taxon>
        <taxon>Acanthomorphata</taxon>
        <taxon>Ovalentaria</taxon>
        <taxon>Atherinomorphae</taxon>
        <taxon>Beloniformes</taxon>
        <taxon>Adrianichthyidae</taxon>
        <taxon>Oryziinae</taxon>
        <taxon>Oryzias</taxon>
    </lineage>
</organism>
<dbReference type="SUPFAM" id="SSF48726">
    <property type="entry name" value="Immunoglobulin"/>
    <property type="match status" value="1"/>
</dbReference>
<evidence type="ECO:0008006" key="3">
    <source>
        <dbReference type="Google" id="ProtNLM"/>
    </source>
</evidence>
<accession>A0A834C750</accession>
<dbReference type="AlphaFoldDB" id="A0A834C750"/>
<feature type="non-terminal residue" evidence="1">
    <location>
        <position position="1"/>
    </location>
</feature>
<evidence type="ECO:0000313" key="1">
    <source>
        <dbReference type="EMBL" id="KAF6726877.1"/>
    </source>
</evidence>
<proteinExistence type="predicted"/>
<comment type="caution">
    <text evidence="1">The sequence shown here is derived from an EMBL/GenBank/DDBJ whole genome shotgun (WGS) entry which is preliminary data.</text>
</comment>
<sequence>MFDSSSLFVIWTVTFTERLDLTEDCSLVLKKITAEDEGRYSCRLRKPSRPQFTVAVVYLTVIR</sequence>
<evidence type="ECO:0000313" key="2">
    <source>
        <dbReference type="Proteomes" id="UP000646548"/>
    </source>
</evidence>
<protein>
    <recommendedName>
        <fullName evidence="3">Ig-like domain-containing protein</fullName>
    </recommendedName>
</protein>
<dbReference type="EMBL" id="WKFB01000319">
    <property type="protein sequence ID" value="KAF6726877.1"/>
    <property type="molecule type" value="Genomic_DNA"/>
</dbReference>